<name>A0A508AP59_9GAMM</name>
<evidence type="ECO:0000313" key="10">
    <source>
        <dbReference type="EMBL" id="TQD51549.1"/>
    </source>
</evidence>
<feature type="chain" id="PRO_5021459518" evidence="8">
    <location>
        <begin position="43"/>
        <end position="1194"/>
    </location>
</feature>
<feature type="domain" description="PilY1 beta-propeller" evidence="9">
    <location>
        <begin position="731"/>
        <end position="1003"/>
    </location>
</feature>
<dbReference type="GO" id="GO:0009289">
    <property type="term" value="C:pilus"/>
    <property type="evidence" value="ECO:0007669"/>
    <property type="project" value="UniProtKB-SubCell"/>
</dbReference>
<accession>A0A508AP59</accession>
<dbReference type="Gene3D" id="2.60.120.380">
    <property type="match status" value="1"/>
</dbReference>
<keyword evidence="3" id="KW-1029">Fimbrium biogenesis</keyword>
<evidence type="ECO:0000256" key="8">
    <source>
        <dbReference type="SAM" id="SignalP"/>
    </source>
</evidence>
<dbReference type="Proteomes" id="UP000318212">
    <property type="component" value="Unassembled WGS sequence"/>
</dbReference>
<organism evidence="10 11">
    <name type="scientific">Marilutibacter aestuarii</name>
    <dbReference type="NCBI Taxonomy" id="1706195"/>
    <lineage>
        <taxon>Bacteria</taxon>
        <taxon>Pseudomonadati</taxon>
        <taxon>Pseudomonadota</taxon>
        <taxon>Gammaproteobacteria</taxon>
        <taxon>Lysobacterales</taxon>
        <taxon>Lysobacteraceae</taxon>
        <taxon>Marilutibacter</taxon>
    </lineage>
</organism>
<dbReference type="GO" id="GO:0046872">
    <property type="term" value="F:metal ion binding"/>
    <property type="evidence" value="ECO:0007669"/>
    <property type="project" value="UniProtKB-KW"/>
</dbReference>
<comment type="caution">
    <text evidence="10">The sequence shown here is derived from an EMBL/GenBank/DDBJ whole genome shotgun (WGS) entry which is preliminary data.</text>
</comment>
<dbReference type="Pfam" id="PF05567">
    <property type="entry name" value="T4P_PilY1"/>
    <property type="match status" value="1"/>
</dbReference>
<keyword evidence="8" id="KW-0732">Signal</keyword>
<evidence type="ECO:0000259" key="9">
    <source>
        <dbReference type="Pfam" id="PF05567"/>
    </source>
</evidence>
<evidence type="ECO:0000256" key="5">
    <source>
        <dbReference type="ARBA" id="ARBA00022837"/>
    </source>
</evidence>
<dbReference type="EMBL" id="VICE01000006">
    <property type="protein sequence ID" value="TQD51549.1"/>
    <property type="molecule type" value="Genomic_DNA"/>
</dbReference>
<evidence type="ECO:0000256" key="4">
    <source>
        <dbReference type="ARBA" id="ARBA00022723"/>
    </source>
</evidence>
<proteinExistence type="inferred from homology"/>
<gene>
    <name evidence="10" type="ORF">FKV25_00700</name>
</gene>
<feature type="region of interest" description="Disordered" evidence="7">
    <location>
        <begin position="1118"/>
        <end position="1143"/>
    </location>
</feature>
<keyword evidence="6" id="KW-0281">Fimbrium</keyword>
<feature type="signal peptide" evidence="8">
    <location>
        <begin position="1"/>
        <end position="42"/>
    </location>
</feature>
<feature type="compositionally biased region" description="Acidic residues" evidence="7">
    <location>
        <begin position="1118"/>
        <end position="1130"/>
    </location>
</feature>
<reference evidence="10 11" key="1">
    <citation type="submission" date="2019-06" db="EMBL/GenBank/DDBJ databases">
        <title>Lysobacter alkalisoli sp. nov. isolated from saline soil.</title>
        <authorList>
            <person name="Sun J.-Q."/>
            <person name="Xu L."/>
        </authorList>
    </citation>
    <scope>NUCLEOTIDE SEQUENCE [LARGE SCALE GENOMIC DNA]</scope>
    <source>
        <strain evidence="10 11">JCM 31130</strain>
    </source>
</reference>
<dbReference type="SUPFAM" id="SSF50998">
    <property type="entry name" value="Quinoprotein alcohol dehydrogenase-like"/>
    <property type="match status" value="1"/>
</dbReference>
<dbReference type="InterPro" id="IPR015943">
    <property type="entry name" value="WD40/YVTN_repeat-like_dom_sf"/>
</dbReference>
<dbReference type="Gene3D" id="2.130.10.10">
    <property type="entry name" value="YVTN repeat-like/Quinoprotein amine dehydrogenase"/>
    <property type="match status" value="1"/>
</dbReference>
<evidence type="ECO:0000256" key="2">
    <source>
        <dbReference type="ARBA" id="ARBA00008387"/>
    </source>
</evidence>
<keyword evidence="11" id="KW-1185">Reference proteome</keyword>
<evidence type="ECO:0000256" key="1">
    <source>
        <dbReference type="ARBA" id="ARBA00004561"/>
    </source>
</evidence>
<dbReference type="AlphaFoldDB" id="A0A508AP59"/>
<evidence type="ECO:0000313" key="11">
    <source>
        <dbReference type="Proteomes" id="UP000318212"/>
    </source>
</evidence>
<protein>
    <submittedName>
        <fullName evidence="10">Pilus assembly protein</fullName>
    </submittedName>
</protein>
<dbReference type="RefSeq" id="WP_141516865.1">
    <property type="nucleotide sequence ID" value="NZ_VICE01000006.1"/>
</dbReference>
<comment type="subcellular location">
    <subcellularLocation>
        <location evidence="1">Fimbrium</location>
    </subcellularLocation>
</comment>
<keyword evidence="5" id="KW-0106">Calcium</keyword>
<evidence type="ECO:0000256" key="7">
    <source>
        <dbReference type="SAM" id="MobiDB-lite"/>
    </source>
</evidence>
<evidence type="ECO:0000256" key="6">
    <source>
        <dbReference type="ARBA" id="ARBA00023263"/>
    </source>
</evidence>
<sequence>MSRDEKMNTSRSGSARKRSVGQRLTALMCAFATTMLSFPSAAALNVPAVPLQVGTPLPPNIMLILDDSGSMEWDFMPGPFATSANALEIATSPVAFGLRTSSQNTLYYDPSIDYEPWLKDDGTRYTGGRSLNAVYTDVERLTSSTDLRGYLHPYYVLRSPTLDKANSANYDRYTIATVSGAQRVIKGGVTSLASWSNRTIYEGDNDYTITVPNGAQGFEVITRNGYNNNGYEVSVSIRRNNTTYCASDAGSNNEYCSISSPQSGQYTVRVTAPSGGGDRSVRGVDIQVNVLSGNNFTTPNGRTEAAEITNYATWYSYYRTRMKSAKAGAGAAFGDLNGGNYRVGFTTIWGPNAASQNEEFLINVGSNNGLFENRNGSVNRSTWFNRLYEARATNGTPLQSALNRMGSYYSDDLSGYSGATGPYGPESTPLACRQNFSILTTDGYWNSGEVDKGNSDGQDGPTYVDEDGNSYGYTASAPYTDGRSRTLADVAMHYWKTDLMPNMDNIVPASTLNPAFWQHMVTFGVSLGLKGTLPQTSVADVLRDGASGFNWPDPTDNEDDHRIDDLLHAAVNGHGAFAAASNPVEFANALRSALATIDERTSSGSNIAFNSSTLTNGTVSYSSNFVAGQWTGDVIAYSTASSGVVTPPLWKASTGIPTGSRNILTYGGTTGTRTGTTAFPTTAQETVLTTPIANYIKGNRAGEGTTYRARSSLFGDIVNSSPVYVESGTDKTIYVGANDGMLHAINAVDGTERFTYVPRLLDMSRLKELSRRVDFVHQYFVDGPVVVSTRTQTPGKNLLVGTLGRGGRGVYGLDVTNPTTFASTGRSWEYAGDNDMGMVLGKPLIAKVNLSGTDTMVAIVGNGINSPNGRSALFVINLETGALVQKIATNTEVDNGLSMPSGVDANGDGRIDTVYAGDLQGNVWRFDLSATTSSTWSASRLFTATYSADPTRRQPITGGITVAYNPATYNPWVFFGTGRYILETDPSDVSVQTWYGIEDSGTAVTGRSALKERSIELAGVLGGNPVRAFGESVAGDMNTLKGWYVDLLTPPSDTAEGERMIGDQFVVSGNVLVASSIIPVSDGCDTTGRGYLNFIDAFTGGAVGSPFIDANGDGVIDENDTLGSDTDGDGTNDATTPVGSIDLGLGMPTDPGALIGSGGEAVFCANGSTGAPGCVPFEWGPGFGRISWREILRD</sequence>
<comment type="similarity">
    <text evidence="2">Belongs to the PilY1 family.</text>
</comment>
<dbReference type="OrthoDB" id="7156875at2"/>
<dbReference type="InterPro" id="IPR008707">
    <property type="entry name" value="B-propeller_PilY1"/>
</dbReference>
<dbReference type="InterPro" id="IPR011047">
    <property type="entry name" value="Quinoprotein_ADH-like_sf"/>
</dbReference>
<feature type="region of interest" description="Disordered" evidence="7">
    <location>
        <begin position="447"/>
        <end position="469"/>
    </location>
</feature>
<keyword evidence="4" id="KW-0479">Metal-binding</keyword>
<evidence type="ECO:0000256" key="3">
    <source>
        <dbReference type="ARBA" id="ARBA00022558"/>
    </source>
</evidence>